<feature type="compositionally biased region" description="Low complexity" evidence="1">
    <location>
        <begin position="262"/>
        <end position="272"/>
    </location>
</feature>
<dbReference type="STRING" id="743788.S8EC33"/>
<proteinExistence type="predicted"/>
<feature type="compositionally biased region" description="Basic and acidic residues" evidence="1">
    <location>
        <begin position="575"/>
        <end position="589"/>
    </location>
</feature>
<feature type="compositionally biased region" description="Polar residues" evidence="1">
    <location>
        <begin position="877"/>
        <end position="886"/>
    </location>
</feature>
<feature type="compositionally biased region" description="Low complexity" evidence="1">
    <location>
        <begin position="325"/>
        <end position="352"/>
    </location>
</feature>
<feature type="compositionally biased region" description="Low complexity" evidence="1">
    <location>
        <begin position="445"/>
        <end position="457"/>
    </location>
</feature>
<dbReference type="PROSITE" id="PS50010">
    <property type="entry name" value="DH_2"/>
    <property type="match status" value="1"/>
</dbReference>
<dbReference type="Proteomes" id="UP000015241">
    <property type="component" value="Unassembled WGS sequence"/>
</dbReference>
<feature type="domain" description="DH" evidence="2">
    <location>
        <begin position="487"/>
        <end position="969"/>
    </location>
</feature>
<organism evidence="3 4">
    <name type="scientific">Fomitopsis schrenkii</name>
    <name type="common">Brown rot fungus</name>
    <dbReference type="NCBI Taxonomy" id="2126942"/>
    <lineage>
        <taxon>Eukaryota</taxon>
        <taxon>Fungi</taxon>
        <taxon>Dikarya</taxon>
        <taxon>Basidiomycota</taxon>
        <taxon>Agaricomycotina</taxon>
        <taxon>Agaricomycetes</taxon>
        <taxon>Polyporales</taxon>
        <taxon>Fomitopsis</taxon>
    </lineage>
</organism>
<evidence type="ECO:0000256" key="1">
    <source>
        <dbReference type="SAM" id="MobiDB-lite"/>
    </source>
</evidence>
<feature type="compositionally biased region" description="Polar residues" evidence="1">
    <location>
        <begin position="51"/>
        <end position="64"/>
    </location>
</feature>
<feature type="compositionally biased region" description="Basic and acidic residues" evidence="1">
    <location>
        <begin position="601"/>
        <end position="614"/>
    </location>
</feature>
<feature type="region of interest" description="Disordered" evidence="1">
    <location>
        <begin position="440"/>
        <end position="469"/>
    </location>
</feature>
<dbReference type="InterPro" id="IPR035899">
    <property type="entry name" value="DBL_dom_sf"/>
</dbReference>
<evidence type="ECO:0000259" key="2">
    <source>
        <dbReference type="PROSITE" id="PS50010"/>
    </source>
</evidence>
<feature type="region of interest" description="Disordered" evidence="1">
    <location>
        <begin position="84"/>
        <end position="120"/>
    </location>
</feature>
<feature type="compositionally biased region" description="Polar residues" evidence="1">
    <location>
        <begin position="1387"/>
        <end position="1397"/>
    </location>
</feature>
<feature type="region of interest" description="Disordered" evidence="1">
    <location>
        <begin position="1462"/>
        <end position="1608"/>
    </location>
</feature>
<sequence length="1630" mass="176845">MEVVSSISCSPPSSPRSASNSPFKHPGRHSASSPRPSLLARRPSKPEFFNSPLNLSSHGTSVTPPLSRASSALSLFYGTQNQHWQQHSLREAPPSPGPHASASISMSTATATGTVRAPRKTPSAALPFVPLTPIIASPRLTPGVAAIVGERPRGSLAFGEGVYASEDSSSESHATSGESEVNDYITCGGSASASFAVPIPVSMDAESTVSNATGNAHLAPPPTWTSTPPTPPPKYSLEMCSPRSASRSSKDRSKSRSHSRARATTLAALTGARHSRSPSRARPVPSSSSLASSTTVTESTPPLRGRHPKPLALLADEDKEKRRMSLPPSLSRLESSDSARGTASSSTAGNTGRVAGSPLRAVRSGLRVRRQSSRKLFHLGDAEGSDGEGDEEEEGSSVPVRLIRRLSRRSSRSSRSSRDMLVGDLVERVPRMALDLERPPIPIASSLPQVPQSSPSETEGEGWKEKEEATKAVMSEAEVERLRTAMRKYHALMELLATEAGYLMDLRALVFVYLEQLPILSTASPGASSSPTISIPSLGLARGIPSRSSFLLPHPSPSTSASSHHDVTEQSTYAADKDKRREKSGERHKDKEKHKEKHKGKSCEKENTKRQDGGKHRHKKRADGALHDTEESMKEESASGHEASRPAQPRSQPHHARKPAYLPARRPILGEKDVAAICRNAHELLAFHDRFVGELREATAGFGFGRAFEIGERREETDVKFDESEAAALPTIDQAVAVVAEKFVAESLSFTVYEEFCSGHNEAVNLIRTVQESYPLEWDAYEQRCSLLIAHQFDIASPGSESRSDGHGFDGISNIPTSATVSPMHPPAAEGTRKKRRHSTSSLTLPFSPSHADFSQVSANRAESAGGDHVRSRSGQEHSVLSRQHSPQATRLRLLDYLIKPVQRVCKYPLLIDQLKTKRARTQSAVDPSTRSPRPVFTRNFHTIVQDGSDVVERAGETMRLVVSLVNRASETQARLVRSSLISSRMVFTHPIVGSSKDGHGSTSAASIRPTSPTGRAQDLTPDFVASLGAVRLAGALDVVHHPSAVHMVSAGSMRAKYFGAFLYSGGYIVLVKILKNGKVYEPRYWFSLGGFDLFDFEGDESSLPFSFHLCGHGHHIQLAAACQPEKAIWVSAIQDALNHDVAWTSEPPSSMLFDDTAQSPPIDDGPLECSSGPLPTIQSDSELERQAKDQWNEPTLTRARPELKSRPPSRIDSISFRQEQQAQMASFAALSRRSSTASVKAFFSPMTLDPSTRIPRPSAQVRHQVDHGLHDVFSEQCLAARSNATMKHEDLFKRPLSHMSRSNSGLSLSNAMGLTAKRRYDMVPSKRMSLDGGKDHESDFGHRRLSTLPGATKATPHKKNKKPLPSLVPTVPSNLTKVDSEAEIEGQTTQSPTAISDSPLPPSQCSSTASSILPSPVDVVGPILGDQDATLRPSDVLTTLGEDWRPKRTKSMVDNVKYFFQSRPSSPSSTSSHQSATPPQPPPKELEIEAQMPPPAGITQWWRKGSLRRRVQSSPDVPGDEGPPPLLSRASVDGRATFLMRTPEEPMLQSSVSSPPSPATPDSRREAASGSSPTRRRSLFAPSTRLRDSPSHHPQPDGSGTISRRSLRNVWFFQRSNSLTPMEVKEPVS</sequence>
<feature type="compositionally biased region" description="Polar residues" evidence="1">
    <location>
        <begin position="1001"/>
        <end position="1015"/>
    </location>
</feature>
<dbReference type="SUPFAM" id="SSF50729">
    <property type="entry name" value="PH domain-like"/>
    <property type="match status" value="1"/>
</dbReference>
<dbReference type="SUPFAM" id="SSF48065">
    <property type="entry name" value="DBL homology domain (DH-domain)"/>
    <property type="match status" value="1"/>
</dbReference>
<dbReference type="InParanoid" id="S8EC33"/>
<feature type="region of interest" description="Disordered" evidence="1">
    <location>
        <begin position="1150"/>
        <end position="1209"/>
    </location>
</feature>
<evidence type="ECO:0000313" key="3">
    <source>
        <dbReference type="EMBL" id="EPT00764.1"/>
    </source>
</evidence>
<feature type="compositionally biased region" description="Basic and acidic residues" evidence="1">
    <location>
        <begin position="866"/>
        <end position="876"/>
    </location>
</feature>
<feature type="region of interest" description="Disordered" evidence="1">
    <location>
        <begin position="212"/>
        <end position="398"/>
    </location>
</feature>
<feature type="compositionally biased region" description="Pro residues" evidence="1">
    <location>
        <begin position="219"/>
        <end position="234"/>
    </location>
</feature>
<feature type="compositionally biased region" description="Acidic residues" evidence="1">
    <location>
        <begin position="383"/>
        <end position="395"/>
    </location>
</feature>
<dbReference type="PANTHER" id="PTHR12673">
    <property type="entry name" value="FACIOGENITAL DYSPLASIA PROTEIN"/>
    <property type="match status" value="1"/>
</dbReference>
<feature type="region of interest" description="Disordered" evidence="1">
    <location>
        <begin position="1327"/>
        <end position="1416"/>
    </location>
</feature>
<dbReference type="OrthoDB" id="1716625at2759"/>
<dbReference type="EMBL" id="KE504146">
    <property type="protein sequence ID" value="EPT00764.1"/>
    <property type="molecule type" value="Genomic_DNA"/>
</dbReference>
<feature type="region of interest" description="Disordered" evidence="1">
    <location>
        <begin position="993"/>
        <end position="1018"/>
    </location>
</feature>
<gene>
    <name evidence="3" type="ORF">FOMPIDRAFT_97823</name>
</gene>
<feature type="compositionally biased region" description="Low complexity" evidence="1">
    <location>
        <begin position="840"/>
        <end position="851"/>
    </location>
</feature>
<feature type="compositionally biased region" description="Low complexity" evidence="1">
    <location>
        <begin position="98"/>
        <end position="114"/>
    </location>
</feature>
<feature type="region of interest" description="Disordered" evidence="1">
    <location>
        <begin position="1"/>
        <end position="64"/>
    </location>
</feature>
<name>S8EC33_FOMSC</name>
<feature type="compositionally biased region" description="Basic and acidic residues" evidence="1">
    <location>
        <begin position="622"/>
        <end position="644"/>
    </location>
</feature>
<dbReference type="GO" id="GO:0005085">
    <property type="term" value="F:guanyl-nucleotide exchange factor activity"/>
    <property type="evidence" value="ECO:0007669"/>
    <property type="project" value="InterPro"/>
</dbReference>
<feature type="compositionally biased region" description="Polar residues" evidence="1">
    <location>
        <begin position="1404"/>
        <end position="1414"/>
    </location>
</feature>
<feature type="compositionally biased region" description="Low complexity" evidence="1">
    <location>
        <begin position="280"/>
        <end position="300"/>
    </location>
</feature>
<dbReference type="Gene3D" id="1.20.900.10">
    <property type="entry name" value="Dbl homology (DH) domain"/>
    <property type="match status" value="2"/>
</dbReference>
<feature type="compositionally biased region" description="Low complexity" evidence="1">
    <location>
        <begin position="1"/>
        <end position="22"/>
    </location>
</feature>
<dbReference type="PANTHER" id="PTHR12673:SF270">
    <property type="entry name" value="FYVE-TYPE DOMAIN-CONTAINING PROTEIN"/>
    <property type="match status" value="1"/>
</dbReference>
<dbReference type="GO" id="GO:0005737">
    <property type="term" value="C:cytoplasm"/>
    <property type="evidence" value="ECO:0007669"/>
    <property type="project" value="TreeGrafter"/>
</dbReference>
<keyword evidence="4" id="KW-1185">Reference proteome</keyword>
<feature type="compositionally biased region" description="Low complexity" evidence="1">
    <location>
        <begin position="1465"/>
        <end position="1478"/>
    </location>
</feature>
<dbReference type="eggNOG" id="ENOG502S1A1">
    <property type="taxonomic scope" value="Eukaryota"/>
</dbReference>
<dbReference type="InterPro" id="IPR000219">
    <property type="entry name" value="DH_dom"/>
</dbReference>
<protein>
    <submittedName>
        <fullName evidence="3">Dbl domain-containing protein</fullName>
    </submittedName>
</protein>
<feature type="compositionally biased region" description="Basic and acidic residues" evidence="1">
    <location>
        <begin position="1586"/>
        <end position="1596"/>
    </location>
</feature>
<feature type="compositionally biased region" description="Basic residues" evidence="1">
    <location>
        <begin position="590"/>
        <end position="600"/>
    </location>
</feature>
<feature type="region of interest" description="Disordered" evidence="1">
    <location>
        <begin position="799"/>
        <end position="886"/>
    </location>
</feature>
<dbReference type="InterPro" id="IPR051092">
    <property type="entry name" value="FYVE_RhoGEF_PH"/>
</dbReference>
<feature type="compositionally biased region" description="Basic and acidic residues" evidence="1">
    <location>
        <begin position="1183"/>
        <end position="1192"/>
    </location>
</feature>
<feature type="compositionally biased region" description="Basic residues" evidence="1">
    <location>
        <begin position="366"/>
        <end position="377"/>
    </location>
</feature>
<reference evidence="3 4" key="1">
    <citation type="journal article" date="2012" name="Science">
        <title>The Paleozoic origin of enzymatic lignin decomposition reconstructed from 31 fungal genomes.</title>
        <authorList>
            <person name="Floudas D."/>
            <person name="Binder M."/>
            <person name="Riley R."/>
            <person name="Barry K."/>
            <person name="Blanchette R.A."/>
            <person name="Henrissat B."/>
            <person name="Martinez A.T."/>
            <person name="Otillar R."/>
            <person name="Spatafora J.W."/>
            <person name="Yadav J.S."/>
            <person name="Aerts A."/>
            <person name="Benoit I."/>
            <person name="Boyd A."/>
            <person name="Carlson A."/>
            <person name="Copeland A."/>
            <person name="Coutinho P.M."/>
            <person name="de Vries R.P."/>
            <person name="Ferreira P."/>
            <person name="Findley K."/>
            <person name="Foster B."/>
            <person name="Gaskell J."/>
            <person name="Glotzer D."/>
            <person name="Gorecki P."/>
            <person name="Heitman J."/>
            <person name="Hesse C."/>
            <person name="Hori C."/>
            <person name="Igarashi K."/>
            <person name="Jurgens J.A."/>
            <person name="Kallen N."/>
            <person name="Kersten P."/>
            <person name="Kohler A."/>
            <person name="Kuees U."/>
            <person name="Kumar T.K.A."/>
            <person name="Kuo A."/>
            <person name="LaButti K."/>
            <person name="Larrondo L.F."/>
            <person name="Lindquist E."/>
            <person name="Ling A."/>
            <person name="Lombard V."/>
            <person name="Lucas S."/>
            <person name="Lundell T."/>
            <person name="Martin R."/>
            <person name="McLaughlin D.J."/>
            <person name="Morgenstern I."/>
            <person name="Morin E."/>
            <person name="Murat C."/>
            <person name="Nagy L.G."/>
            <person name="Nolan M."/>
            <person name="Ohm R.A."/>
            <person name="Patyshakuliyeva A."/>
            <person name="Rokas A."/>
            <person name="Ruiz-Duenas F.J."/>
            <person name="Sabat G."/>
            <person name="Salamov A."/>
            <person name="Samejima M."/>
            <person name="Schmutz J."/>
            <person name="Slot J.C."/>
            <person name="St John F."/>
            <person name="Stenlid J."/>
            <person name="Sun H."/>
            <person name="Sun S."/>
            <person name="Syed K."/>
            <person name="Tsang A."/>
            <person name="Wiebenga A."/>
            <person name="Young D."/>
            <person name="Pisabarro A."/>
            <person name="Eastwood D.C."/>
            <person name="Martin F."/>
            <person name="Cullen D."/>
            <person name="Grigoriev I.V."/>
            <person name="Hibbett D.S."/>
        </authorList>
    </citation>
    <scope>NUCLEOTIDE SEQUENCE</scope>
    <source>
        <strain evidence="4">FP-58527</strain>
    </source>
</reference>
<dbReference type="HOGENOM" id="CLU_003322_1_0_1"/>
<feature type="region of interest" description="Disordered" evidence="1">
    <location>
        <begin position="549"/>
        <end position="660"/>
    </location>
</feature>
<evidence type="ECO:0000313" key="4">
    <source>
        <dbReference type="Proteomes" id="UP000015241"/>
    </source>
</evidence>
<accession>S8EC33</accession>
<dbReference type="Pfam" id="PF00621">
    <property type="entry name" value="RhoGEF"/>
    <property type="match status" value="1"/>
</dbReference>
<feature type="compositionally biased region" description="Basic and acidic residues" evidence="1">
    <location>
        <begin position="1329"/>
        <end position="1343"/>
    </location>
</feature>